<dbReference type="GO" id="GO:0008168">
    <property type="term" value="F:methyltransferase activity"/>
    <property type="evidence" value="ECO:0007669"/>
    <property type="project" value="UniProtKB-KW"/>
</dbReference>
<name>A0A1V3NFX8_9GAMM</name>
<organism evidence="1 2">
    <name type="scientific">Thioalkalivibrio denitrificans</name>
    <dbReference type="NCBI Taxonomy" id="108003"/>
    <lineage>
        <taxon>Bacteria</taxon>
        <taxon>Pseudomonadati</taxon>
        <taxon>Pseudomonadota</taxon>
        <taxon>Gammaproteobacteria</taxon>
        <taxon>Chromatiales</taxon>
        <taxon>Ectothiorhodospiraceae</taxon>
        <taxon>Thioalkalivibrio</taxon>
    </lineage>
</organism>
<dbReference type="Proteomes" id="UP000189462">
    <property type="component" value="Unassembled WGS sequence"/>
</dbReference>
<dbReference type="RefSeq" id="WP_077279129.1">
    <property type="nucleotide sequence ID" value="NZ_MVBK01000059.1"/>
</dbReference>
<dbReference type="Pfam" id="PF13489">
    <property type="entry name" value="Methyltransf_23"/>
    <property type="match status" value="1"/>
</dbReference>
<accession>A0A1V3NFX8</accession>
<evidence type="ECO:0000313" key="1">
    <source>
        <dbReference type="EMBL" id="OOG23686.1"/>
    </source>
</evidence>
<protein>
    <submittedName>
        <fullName evidence="1">2-polyprenyl-3-methyl-5-hydroxy-6-metoxy-1, 4-benzoquinol methylase</fullName>
    </submittedName>
</protein>
<reference evidence="1 2" key="1">
    <citation type="submission" date="2017-02" db="EMBL/GenBank/DDBJ databases">
        <title>Genomic diversity within the haloalkaliphilic genus Thioalkalivibrio.</title>
        <authorList>
            <person name="Ahn A.-C."/>
            <person name="Meier-Kolthoff J."/>
            <person name="Overmars L."/>
            <person name="Richter M."/>
            <person name="Woyke T."/>
            <person name="Sorokin D.Y."/>
            <person name="Muyzer G."/>
        </authorList>
    </citation>
    <scope>NUCLEOTIDE SEQUENCE [LARGE SCALE GENOMIC DNA]</scope>
    <source>
        <strain evidence="1 2">ALJD</strain>
    </source>
</reference>
<dbReference type="STRING" id="108003.B1C78_10390"/>
<keyword evidence="1" id="KW-0489">Methyltransferase</keyword>
<keyword evidence="1" id="KW-0808">Transferase</keyword>
<dbReference type="AlphaFoldDB" id="A0A1V3NFX8"/>
<dbReference type="GO" id="GO:0032259">
    <property type="term" value="P:methylation"/>
    <property type="evidence" value="ECO:0007669"/>
    <property type="project" value="UniProtKB-KW"/>
</dbReference>
<dbReference type="EMBL" id="MVBK01000059">
    <property type="protein sequence ID" value="OOG23686.1"/>
    <property type="molecule type" value="Genomic_DNA"/>
</dbReference>
<comment type="caution">
    <text evidence="1">The sequence shown here is derived from an EMBL/GenBank/DDBJ whole genome shotgun (WGS) entry which is preliminary data.</text>
</comment>
<evidence type="ECO:0000313" key="2">
    <source>
        <dbReference type="Proteomes" id="UP000189462"/>
    </source>
</evidence>
<keyword evidence="2" id="KW-1185">Reference proteome</keyword>
<dbReference type="OrthoDB" id="9791944at2"/>
<gene>
    <name evidence="1" type="ORF">B1C78_10390</name>
</gene>
<dbReference type="InterPro" id="IPR029063">
    <property type="entry name" value="SAM-dependent_MTases_sf"/>
</dbReference>
<sequence length="221" mass="24934">MTAEAPVHTDPVRCTLCAGRTVGHAADLRRSYLRCDHCGLIFAHPSSHPDRDTEKAIYDLHENHPGDPGYRAFLSRLVMPLLERLSPGMEGLDYGCGPGPVLSMMLEEAGMRVTCFDPLYAPDDSVLSRRYDFVTCTEVVEHFHRPAEDWSRLAALLRPGGWLGVMTRMVPEDRTFGDWHYKNDPTHVSFYSPKVMRWLAAALDLQLVRLQGDVVLMRKPA</sequence>
<dbReference type="SUPFAM" id="SSF53335">
    <property type="entry name" value="S-adenosyl-L-methionine-dependent methyltransferases"/>
    <property type="match status" value="1"/>
</dbReference>
<dbReference type="Gene3D" id="3.40.50.150">
    <property type="entry name" value="Vaccinia Virus protein VP39"/>
    <property type="match status" value="2"/>
</dbReference>
<proteinExistence type="predicted"/>